<dbReference type="Gene3D" id="2.60.40.150">
    <property type="entry name" value="C2 domain"/>
    <property type="match status" value="2"/>
</dbReference>
<dbReference type="SUPFAM" id="SSF49562">
    <property type="entry name" value="C2 domain (Calcium/lipid-binding domain, CaLB)"/>
    <property type="match status" value="2"/>
</dbReference>
<evidence type="ECO:0000313" key="2">
    <source>
        <dbReference type="EMBL" id="KAI7726422.1"/>
    </source>
</evidence>
<name>A0AAD5BN28_AMBAR</name>
<dbReference type="PANTHER" id="PTHR10774">
    <property type="entry name" value="EXTENDED SYNAPTOTAGMIN-RELATED"/>
    <property type="match status" value="1"/>
</dbReference>
<dbReference type="PANTHER" id="PTHR10774:SF188">
    <property type="entry name" value="SYNAPTOTAGMIN-2"/>
    <property type="match status" value="1"/>
</dbReference>
<feature type="domain" description="C2" evidence="1">
    <location>
        <begin position="173"/>
        <end position="293"/>
    </location>
</feature>
<reference evidence="2" key="1">
    <citation type="submission" date="2022-06" db="EMBL/GenBank/DDBJ databases">
        <title>Uncovering the hologenomic basis of an extraordinary plant invasion.</title>
        <authorList>
            <person name="Bieker V.C."/>
            <person name="Martin M.D."/>
            <person name="Gilbert T."/>
            <person name="Hodgins K."/>
            <person name="Battlay P."/>
            <person name="Petersen B."/>
            <person name="Wilson J."/>
        </authorList>
    </citation>
    <scope>NUCLEOTIDE SEQUENCE</scope>
    <source>
        <strain evidence="2">AA19_3_7</strain>
        <tissue evidence="2">Leaf</tissue>
    </source>
</reference>
<sequence length="322" mass="37090">MGALESALDIQVGAAKGPKCHLIRLQNDTEKAGVHIAGILNVKVLQITDVRRREDRFVAANPYLILYIKRLRQEHKHLKTSVKQNEVNAEWNEEFTLYVENIRAQRLFILVNNVVSVKKHDYLGKAVMKLTYLTPEIPVICKLDIMGESYDHIGDLKIEVVYKPFAYDCIPTSLEDVTSLVQKAPVRTPKGGGLLIIIIHGAYLYREKDHAHSSVSLLFRGQLRKTQSMMNTNRPIWLQEFTFMLEQPPMNDNLHIKVINNSWLGLFRGKGSLGHTNIRLADVVKKKWTNELYQLKSSYFDKDHQYGKCNYLQVELCWRTSD</sequence>
<dbReference type="AlphaFoldDB" id="A0AAD5BN28"/>
<dbReference type="GO" id="GO:0005783">
    <property type="term" value="C:endoplasmic reticulum"/>
    <property type="evidence" value="ECO:0007669"/>
    <property type="project" value="TreeGrafter"/>
</dbReference>
<dbReference type="GO" id="GO:0008289">
    <property type="term" value="F:lipid binding"/>
    <property type="evidence" value="ECO:0007669"/>
    <property type="project" value="InterPro"/>
</dbReference>
<dbReference type="EMBL" id="JAMZMK010011674">
    <property type="protein sequence ID" value="KAI7726422.1"/>
    <property type="molecule type" value="Genomic_DNA"/>
</dbReference>
<comment type="caution">
    <text evidence="2">The sequence shown here is derived from an EMBL/GenBank/DDBJ whole genome shotgun (WGS) entry which is preliminary data.</text>
</comment>
<dbReference type="InterPro" id="IPR000008">
    <property type="entry name" value="C2_dom"/>
</dbReference>
<dbReference type="Proteomes" id="UP001206925">
    <property type="component" value="Unassembled WGS sequence"/>
</dbReference>
<evidence type="ECO:0000313" key="3">
    <source>
        <dbReference type="Proteomes" id="UP001206925"/>
    </source>
</evidence>
<dbReference type="SMART" id="SM00239">
    <property type="entry name" value="C2"/>
    <property type="match status" value="2"/>
</dbReference>
<dbReference type="InterPro" id="IPR035892">
    <property type="entry name" value="C2_domain_sf"/>
</dbReference>
<accession>A0AAD5BN28</accession>
<dbReference type="Pfam" id="PF00168">
    <property type="entry name" value="C2"/>
    <property type="match status" value="2"/>
</dbReference>
<proteinExistence type="predicted"/>
<evidence type="ECO:0000259" key="1">
    <source>
        <dbReference type="PROSITE" id="PS50004"/>
    </source>
</evidence>
<feature type="domain" description="C2" evidence="1">
    <location>
        <begin position="19"/>
        <end position="144"/>
    </location>
</feature>
<dbReference type="PROSITE" id="PS50004">
    <property type="entry name" value="C2"/>
    <property type="match status" value="2"/>
</dbReference>
<keyword evidence="3" id="KW-1185">Reference proteome</keyword>
<organism evidence="2 3">
    <name type="scientific">Ambrosia artemisiifolia</name>
    <name type="common">Common ragweed</name>
    <dbReference type="NCBI Taxonomy" id="4212"/>
    <lineage>
        <taxon>Eukaryota</taxon>
        <taxon>Viridiplantae</taxon>
        <taxon>Streptophyta</taxon>
        <taxon>Embryophyta</taxon>
        <taxon>Tracheophyta</taxon>
        <taxon>Spermatophyta</taxon>
        <taxon>Magnoliopsida</taxon>
        <taxon>eudicotyledons</taxon>
        <taxon>Gunneridae</taxon>
        <taxon>Pentapetalae</taxon>
        <taxon>asterids</taxon>
        <taxon>campanulids</taxon>
        <taxon>Asterales</taxon>
        <taxon>Asteraceae</taxon>
        <taxon>Asteroideae</taxon>
        <taxon>Heliantheae alliance</taxon>
        <taxon>Heliantheae</taxon>
        <taxon>Ambrosia</taxon>
    </lineage>
</organism>
<gene>
    <name evidence="2" type="ORF">M8C21_027360</name>
</gene>
<protein>
    <recommendedName>
        <fullName evidence="1">C2 domain-containing protein</fullName>
    </recommendedName>
</protein>
<dbReference type="CDD" id="cd00030">
    <property type="entry name" value="C2"/>
    <property type="match status" value="1"/>
</dbReference>
<dbReference type="InterPro" id="IPR045050">
    <property type="entry name" value="Synaptotagmin_plant"/>
</dbReference>